<feature type="region of interest" description="Disordered" evidence="1">
    <location>
        <begin position="217"/>
        <end position="239"/>
    </location>
</feature>
<accession>A0A371GU03</accession>
<sequence>MKYQRQEKVTLVPQQIESSKPEVNALEDDNDSKEVIDNMPATLRKGKRSCIRYTMYSISQFHRSFITTIDAIKIPALVQEAIKDSNWVQAMREEIKTLERNSTWDIVDKPKDKELWVAATHLGWDLQQFDVKNAFMHGDLEEVYMEIFPRFESHSVKNIVCKLKKAFMIWKIYSGHDLPETSKVKRLPVPKRASLSPKGNMCLIFLRRRENWDAKPHGCPLNKATNKIGSEESPPIEKS</sequence>
<dbReference type="AlphaFoldDB" id="A0A371GU03"/>
<proteinExistence type="predicted"/>
<name>A0A371GU03_MUCPR</name>
<evidence type="ECO:0000256" key="1">
    <source>
        <dbReference type="SAM" id="MobiDB-lite"/>
    </source>
</evidence>
<evidence type="ECO:0000313" key="2">
    <source>
        <dbReference type="EMBL" id="RDX94022.1"/>
    </source>
</evidence>
<feature type="non-terminal residue" evidence="2">
    <location>
        <position position="1"/>
    </location>
</feature>
<evidence type="ECO:0008006" key="4">
    <source>
        <dbReference type="Google" id="ProtNLM"/>
    </source>
</evidence>
<dbReference type="EMBL" id="QJKJ01004472">
    <property type="protein sequence ID" value="RDX94022.1"/>
    <property type="molecule type" value="Genomic_DNA"/>
</dbReference>
<evidence type="ECO:0000313" key="3">
    <source>
        <dbReference type="Proteomes" id="UP000257109"/>
    </source>
</evidence>
<organism evidence="2 3">
    <name type="scientific">Mucuna pruriens</name>
    <name type="common">Velvet bean</name>
    <name type="synonym">Dolichos pruriens</name>
    <dbReference type="NCBI Taxonomy" id="157652"/>
    <lineage>
        <taxon>Eukaryota</taxon>
        <taxon>Viridiplantae</taxon>
        <taxon>Streptophyta</taxon>
        <taxon>Embryophyta</taxon>
        <taxon>Tracheophyta</taxon>
        <taxon>Spermatophyta</taxon>
        <taxon>Magnoliopsida</taxon>
        <taxon>eudicotyledons</taxon>
        <taxon>Gunneridae</taxon>
        <taxon>Pentapetalae</taxon>
        <taxon>rosids</taxon>
        <taxon>fabids</taxon>
        <taxon>Fabales</taxon>
        <taxon>Fabaceae</taxon>
        <taxon>Papilionoideae</taxon>
        <taxon>50 kb inversion clade</taxon>
        <taxon>NPAAA clade</taxon>
        <taxon>indigoferoid/millettioid clade</taxon>
        <taxon>Phaseoleae</taxon>
        <taxon>Mucuna</taxon>
    </lineage>
</organism>
<gene>
    <name evidence="2" type="ORF">CR513_23645</name>
</gene>
<comment type="caution">
    <text evidence="2">The sequence shown here is derived from an EMBL/GenBank/DDBJ whole genome shotgun (WGS) entry which is preliminary data.</text>
</comment>
<reference evidence="2" key="1">
    <citation type="submission" date="2018-05" db="EMBL/GenBank/DDBJ databases">
        <title>Draft genome of Mucuna pruriens seed.</title>
        <authorList>
            <person name="Nnadi N.E."/>
            <person name="Vos R."/>
            <person name="Hasami M.H."/>
            <person name="Devisetty U.K."/>
            <person name="Aguiy J.C."/>
        </authorList>
    </citation>
    <scope>NUCLEOTIDE SEQUENCE [LARGE SCALE GENOMIC DNA]</scope>
    <source>
        <strain evidence="2">JCA_2017</strain>
    </source>
</reference>
<dbReference type="Proteomes" id="UP000257109">
    <property type="component" value="Unassembled WGS sequence"/>
</dbReference>
<protein>
    <recommendedName>
        <fullName evidence="4">Reverse transcriptase Ty1/copia-type domain-containing protein</fullName>
    </recommendedName>
</protein>
<dbReference type="STRING" id="157652.A0A371GU03"/>
<dbReference type="OrthoDB" id="1306334at2759"/>
<keyword evidence="3" id="KW-1185">Reference proteome</keyword>